<keyword evidence="3" id="KW-1185">Reference proteome</keyword>
<protein>
    <submittedName>
        <fullName evidence="2">Uncharacterized protein</fullName>
    </submittedName>
</protein>
<gene>
    <name evidence="2" type="ORF">FA14DRAFT_81602</name>
</gene>
<reference evidence="2 3" key="1">
    <citation type="journal article" date="2018" name="Mol. Biol. Evol.">
        <title>Broad Genomic Sampling Reveals a Smut Pathogenic Ancestry of the Fungal Clade Ustilaginomycotina.</title>
        <authorList>
            <person name="Kijpornyongpan T."/>
            <person name="Mondo S.J."/>
            <person name="Barry K."/>
            <person name="Sandor L."/>
            <person name="Lee J."/>
            <person name="Lipzen A."/>
            <person name="Pangilinan J."/>
            <person name="LaButti K."/>
            <person name="Hainaut M."/>
            <person name="Henrissat B."/>
            <person name="Grigoriev I.V."/>
            <person name="Spatafora J.W."/>
            <person name="Aime M.C."/>
        </authorList>
    </citation>
    <scope>NUCLEOTIDE SEQUENCE [LARGE SCALE GENOMIC DNA]</scope>
    <source>
        <strain evidence="2 3">MCA 3882</strain>
    </source>
</reference>
<feature type="compositionally biased region" description="Polar residues" evidence="1">
    <location>
        <begin position="380"/>
        <end position="399"/>
    </location>
</feature>
<feature type="region of interest" description="Disordered" evidence="1">
    <location>
        <begin position="121"/>
        <end position="143"/>
    </location>
</feature>
<dbReference type="AlphaFoldDB" id="A0A316VC34"/>
<feature type="compositionally biased region" description="Basic and acidic residues" evidence="1">
    <location>
        <begin position="219"/>
        <end position="242"/>
    </location>
</feature>
<feature type="compositionally biased region" description="Basic and acidic residues" evidence="1">
    <location>
        <begin position="271"/>
        <end position="302"/>
    </location>
</feature>
<dbReference type="GeneID" id="37024723"/>
<feature type="compositionally biased region" description="Basic residues" evidence="1">
    <location>
        <begin position="347"/>
        <end position="357"/>
    </location>
</feature>
<feature type="region of interest" description="Disordered" evidence="1">
    <location>
        <begin position="1"/>
        <end position="93"/>
    </location>
</feature>
<organism evidence="2 3">
    <name type="scientific">Meira miltonrushii</name>
    <dbReference type="NCBI Taxonomy" id="1280837"/>
    <lineage>
        <taxon>Eukaryota</taxon>
        <taxon>Fungi</taxon>
        <taxon>Dikarya</taxon>
        <taxon>Basidiomycota</taxon>
        <taxon>Ustilaginomycotina</taxon>
        <taxon>Exobasidiomycetes</taxon>
        <taxon>Exobasidiales</taxon>
        <taxon>Brachybasidiaceae</taxon>
        <taxon>Meira</taxon>
    </lineage>
</organism>
<feature type="compositionally biased region" description="Low complexity" evidence="1">
    <location>
        <begin position="244"/>
        <end position="259"/>
    </location>
</feature>
<dbReference type="Proteomes" id="UP000245771">
    <property type="component" value="Unassembled WGS sequence"/>
</dbReference>
<feature type="region of interest" description="Disordered" evidence="1">
    <location>
        <begin position="176"/>
        <end position="207"/>
    </location>
</feature>
<dbReference type="InParanoid" id="A0A316VC34"/>
<name>A0A316VC34_9BASI</name>
<feature type="compositionally biased region" description="Low complexity" evidence="1">
    <location>
        <begin position="129"/>
        <end position="140"/>
    </location>
</feature>
<feature type="region of interest" description="Disordered" evidence="1">
    <location>
        <begin position="219"/>
        <end position="404"/>
    </location>
</feature>
<feature type="compositionally biased region" description="Acidic residues" evidence="1">
    <location>
        <begin position="186"/>
        <end position="204"/>
    </location>
</feature>
<sequence length="428" mass="48756">MTTFANARFGRNRGTRLPQYTNSDEGDKMDKRDQTLNANPEPIDVDSGKYDSSAESSEESDFDEWKDDESDSDSITSYDTNEGGKESREEAVEEIDLEELSRMRHCSVQRLRTSWEKVIRQYGNRRGQSESSNDSSISRESNLEPIPAIGRSWKPAHSVVPPLLRFQGSAGFMIAPEWQILPREKDEEDGTSEEEDDDDEDIIDFEAKDWEKKLEDTSYFDERAEKLSDSLKRKSKGSREAQDPSSSSEFVPEVPSSSSDLSPENISPKRQVKESEQIREKVKSFLLERQRIKSERIREETKGLSPKRQRIEYEQIGGKTKTPNRQDDKSLHSAPRSVKHGALQRSPSRHNHQRKHEAKQDSHRLKTSSPIRHEQKSKQKTITNFMASSKPNMQKSLSSPPCKGRDECTKSFCLICGSFTGLASATSI</sequence>
<feature type="compositionally biased region" description="Basic and acidic residues" evidence="1">
    <location>
        <begin position="25"/>
        <end position="34"/>
    </location>
</feature>
<dbReference type="RefSeq" id="XP_025353417.1">
    <property type="nucleotide sequence ID" value="XM_025502942.1"/>
</dbReference>
<dbReference type="EMBL" id="KZ819605">
    <property type="protein sequence ID" value="PWN33115.1"/>
    <property type="molecule type" value="Genomic_DNA"/>
</dbReference>
<proteinExistence type="predicted"/>
<feature type="compositionally biased region" description="Acidic residues" evidence="1">
    <location>
        <begin position="56"/>
        <end position="72"/>
    </location>
</feature>
<evidence type="ECO:0000256" key="1">
    <source>
        <dbReference type="SAM" id="MobiDB-lite"/>
    </source>
</evidence>
<evidence type="ECO:0000313" key="2">
    <source>
        <dbReference type="EMBL" id="PWN33115.1"/>
    </source>
</evidence>
<evidence type="ECO:0000313" key="3">
    <source>
        <dbReference type="Proteomes" id="UP000245771"/>
    </source>
</evidence>
<accession>A0A316VC34</accession>